<sequence>MFILAEEEQIQTSLYQAVMDEADAVMAPQTLKKKQGVIVPSTEAEAEKTDMEKTEKKKAPTSTTTTTTETAKPKPPSKEPTPINIKEDADKSKIQNNESEKPDPDPEPPTISSLQDENAALRARITQLQSDLHEAQDFVFSLQPRHQTLTEPEAVEEFTALCAAVEDWVDQNLGDSIDEMVVTKERLRPKDTQNLMDLIPPAGKAAFDIPNTDMDNIQAAILRFLNDVIFSQDFYCPLPSSERQFVMTVERSMRDLQPRRDTRACRHWRIETYTAAAERPGFSAYAEDRMWEISCEMAKMLRVLATDTDENLAKSFFENITKPACELARKIHLCFDEYTLEWSTYHDKQLLDPAAIFEKEADAKEKFASYEFVDLNTRKTLRERPRVEDGELLKVGWVFDLKPKLVFRKLRADSWAEGKTLTRPAVLVYLTDQKRRKKMAAPAKKGEQGPITVLGALADWLHREKASRKPTTGFFSGIF</sequence>
<dbReference type="OrthoDB" id="4755094at2759"/>
<proteinExistence type="predicted"/>
<evidence type="ECO:0000256" key="1">
    <source>
        <dbReference type="SAM" id="MobiDB-lite"/>
    </source>
</evidence>
<accession>A0A7R8AH57</accession>
<dbReference type="Proteomes" id="UP000654913">
    <property type="component" value="Chromosome 1"/>
</dbReference>
<organism evidence="2 3">
    <name type="scientific">Aspergillus puulaauensis</name>
    <dbReference type="NCBI Taxonomy" id="1220207"/>
    <lineage>
        <taxon>Eukaryota</taxon>
        <taxon>Fungi</taxon>
        <taxon>Dikarya</taxon>
        <taxon>Ascomycota</taxon>
        <taxon>Pezizomycotina</taxon>
        <taxon>Eurotiomycetes</taxon>
        <taxon>Eurotiomycetidae</taxon>
        <taxon>Eurotiales</taxon>
        <taxon>Aspergillaceae</taxon>
        <taxon>Aspergillus</taxon>
    </lineage>
</organism>
<evidence type="ECO:0000313" key="3">
    <source>
        <dbReference type="Proteomes" id="UP000654913"/>
    </source>
</evidence>
<name>A0A7R8AH57_9EURO</name>
<feature type="region of interest" description="Disordered" evidence="1">
    <location>
        <begin position="29"/>
        <end position="113"/>
    </location>
</feature>
<evidence type="ECO:0000313" key="2">
    <source>
        <dbReference type="EMBL" id="BCS18671.1"/>
    </source>
</evidence>
<dbReference type="RefSeq" id="XP_041550865.1">
    <property type="nucleotide sequence ID" value="XM_041697595.1"/>
</dbReference>
<gene>
    <name evidence="2" type="ORF">APUU_11499A</name>
</gene>
<dbReference type="AlphaFoldDB" id="A0A7R8AH57"/>
<feature type="compositionally biased region" description="Basic and acidic residues" evidence="1">
    <location>
        <begin position="45"/>
        <end position="58"/>
    </location>
</feature>
<protein>
    <submittedName>
        <fullName evidence="2">Uncharacterized protein</fullName>
    </submittedName>
</protein>
<reference evidence="2" key="1">
    <citation type="submission" date="2021-01" db="EMBL/GenBank/DDBJ databases">
        <authorList>
            <consortium name="Aspergillus puulaauensis MK2 genome sequencing consortium"/>
            <person name="Kazuki M."/>
            <person name="Futagami T."/>
        </authorList>
    </citation>
    <scope>NUCLEOTIDE SEQUENCE</scope>
    <source>
        <strain evidence="2">MK2</strain>
    </source>
</reference>
<keyword evidence="3" id="KW-1185">Reference proteome</keyword>
<feature type="compositionally biased region" description="Basic and acidic residues" evidence="1">
    <location>
        <begin position="85"/>
        <end position="104"/>
    </location>
</feature>
<feature type="compositionally biased region" description="Low complexity" evidence="1">
    <location>
        <begin position="60"/>
        <end position="70"/>
    </location>
</feature>
<reference evidence="2" key="2">
    <citation type="submission" date="2021-02" db="EMBL/GenBank/DDBJ databases">
        <title>Aspergillus puulaauensis MK2 genome sequence.</title>
        <authorList>
            <person name="Futagami T."/>
            <person name="Mori K."/>
            <person name="Kadooka C."/>
            <person name="Tanaka T."/>
        </authorList>
    </citation>
    <scope>NUCLEOTIDE SEQUENCE</scope>
    <source>
        <strain evidence="2">MK2</strain>
    </source>
</reference>
<dbReference type="EMBL" id="AP024443">
    <property type="protein sequence ID" value="BCS18671.1"/>
    <property type="molecule type" value="Genomic_DNA"/>
</dbReference>
<dbReference type="KEGG" id="apuu:APUU_11499A"/>
<dbReference type="GeneID" id="64968676"/>